<sequence>MAVFCVYDAPDGAYLRREAVDGWIEAARAVEAVRTRVELQAAFEQQRGLGASASRRAGSALTQR</sequence>
<dbReference type="AlphaFoldDB" id="A0A371R3Y6"/>
<dbReference type="EMBL" id="DUJP01000038">
    <property type="protein sequence ID" value="HII48036.1"/>
    <property type="molecule type" value="Genomic_DNA"/>
</dbReference>
<evidence type="ECO:0000313" key="5">
    <source>
        <dbReference type="Proteomes" id="UP000257123"/>
    </source>
</evidence>
<reference evidence="4 5" key="1">
    <citation type="submission" date="2017-07" db="EMBL/GenBank/DDBJ databases">
        <title>Draft genome sequence of aerobic hyperthermophilic archaea, Pyrobaculum aerophilum YKB31 and YKB32.</title>
        <authorList>
            <person name="Mochizuki T."/>
            <person name="Berliner A.J."/>
            <person name="Yoshida-Takashima Y."/>
            <person name="Takaki Y."/>
            <person name="Nunoura T."/>
            <person name="Takai K."/>
        </authorList>
    </citation>
    <scope>NUCLEOTIDE SEQUENCE [LARGE SCALE GENOMIC DNA]</scope>
    <source>
        <strain evidence="3 5">YKB31</strain>
        <strain evidence="2 4">YKB32</strain>
    </source>
</reference>
<protein>
    <submittedName>
        <fullName evidence="3">Uncharacterized protein</fullName>
    </submittedName>
</protein>
<dbReference type="Proteomes" id="UP000651120">
    <property type="component" value="Unassembled WGS sequence"/>
</dbReference>
<dbReference type="GeneID" id="1465438"/>
<evidence type="ECO:0000313" key="1">
    <source>
        <dbReference type="EMBL" id="HII48036.1"/>
    </source>
</evidence>
<evidence type="ECO:0000313" key="2">
    <source>
        <dbReference type="EMBL" id="RFA96814.1"/>
    </source>
</evidence>
<accession>A0A371R3Y6</accession>
<reference evidence="1" key="2">
    <citation type="journal article" date="2020" name="bioRxiv">
        <title>A rank-normalized archaeal taxonomy based on genome phylogeny resolves widespread incomplete and uneven classifications.</title>
        <authorList>
            <person name="Rinke C."/>
            <person name="Chuvochina M."/>
            <person name="Mussig A.J."/>
            <person name="Chaumeil P.-A."/>
            <person name="Waite D.W."/>
            <person name="Whitman W.B."/>
            <person name="Parks D.H."/>
            <person name="Hugenholtz P."/>
        </authorList>
    </citation>
    <scope>NUCLEOTIDE SEQUENCE</scope>
    <source>
        <strain evidence="1">UBA8839</strain>
    </source>
</reference>
<dbReference type="EMBL" id="NMUE01000001">
    <property type="protein sequence ID" value="RFA98480.1"/>
    <property type="molecule type" value="Genomic_DNA"/>
</dbReference>
<evidence type="ECO:0000313" key="4">
    <source>
        <dbReference type="Proteomes" id="UP000256877"/>
    </source>
</evidence>
<dbReference type="Proteomes" id="UP000257123">
    <property type="component" value="Unassembled WGS sequence"/>
</dbReference>
<dbReference type="Proteomes" id="UP000256877">
    <property type="component" value="Unassembled WGS sequence"/>
</dbReference>
<proteinExistence type="predicted"/>
<dbReference type="EMBL" id="NMUF01000034">
    <property type="protein sequence ID" value="RFA96814.1"/>
    <property type="molecule type" value="Genomic_DNA"/>
</dbReference>
<comment type="caution">
    <text evidence="3">The sequence shown here is derived from an EMBL/GenBank/DDBJ whole genome shotgun (WGS) entry which is preliminary data.</text>
</comment>
<dbReference type="RefSeq" id="WP_011007675.1">
    <property type="nucleotide sequence ID" value="NZ_DAIOPL010000005.1"/>
</dbReference>
<organism evidence="3 5">
    <name type="scientific">Pyrobaculum aerophilum</name>
    <dbReference type="NCBI Taxonomy" id="13773"/>
    <lineage>
        <taxon>Archaea</taxon>
        <taxon>Thermoproteota</taxon>
        <taxon>Thermoprotei</taxon>
        <taxon>Thermoproteales</taxon>
        <taxon>Thermoproteaceae</taxon>
        <taxon>Pyrobaculum</taxon>
    </lineage>
</organism>
<name>A0A371R3Y6_9CREN</name>
<gene>
    <name evidence="3" type="ORF">CGL51_00075</name>
    <name evidence="2" type="ORF">CGL52_10420</name>
    <name evidence="1" type="ORF">HA333_11545</name>
</gene>
<evidence type="ECO:0000313" key="3">
    <source>
        <dbReference type="EMBL" id="RFA98480.1"/>
    </source>
</evidence>